<name>B8CA91_THAPS</name>
<protein>
    <submittedName>
        <fullName evidence="2">Uncharacterized protein</fullName>
    </submittedName>
</protein>
<feature type="compositionally biased region" description="Basic and acidic residues" evidence="1">
    <location>
        <begin position="36"/>
        <end position="47"/>
    </location>
</feature>
<dbReference type="Proteomes" id="UP000001449">
    <property type="component" value="Chromosome 12"/>
</dbReference>
<evidence type="ECO:0000256" key="1">
    <source>
        <dbReference type="SAM" id="MobiDB-lite"/>
    </source>
</evidence>
<dbReference type="GeneID" id="7445810"/>
<gene>
    <name evidence="2" type="ORF">THAPSDRAFT_9057</name>
</gene>
<feature type="compositionally biased region" description="Polar residues" evidence="1">
    <location>
        <begin position="258"/>
        <end position="272"/>
    </location>
</feature>
<dbReference type="RefSeq" id="XP_002293179.1">
    <property type="nucleotide sequence ID" value="XM_002293143.1"/>
</dbReference>
<evidence type="ECO:0000313" key="3">
    <source>
        <dbReference type="Proteomes" id="UP000001449"/>
    </source>
</evidence>
<reference evidence="2 3" key="2">
    <citation type="journal article" date="2008" name="Nature">
        <title>The Phaeodactylum genome reveals the evolutionary history of diatom genomes.</title>
        <authorList>
            <person name="Bowler C."/>
            <person name="Allen A.E."/>
            <person name="Badger J.H."/>
            <person name="Grimwood J."/>
            <person name="Jabbari K."/>
            <person name="Kuo A."/>
            <person name="Maheswari U."/>
            <person name="Martens C."/>
            <person name="Maumus F."/>
            <person name="Otillar R.P."/>
            <person name="Rayko E."/>
            <person name="Salamov A."/>
            <person name="Vandepoele K."/>
            <person name="Beszteri B."/>
            <person name="Gruber A."/>
            <person name="Heijde M."/>
            <person name="Katinka M."/>
            <person name="Mock T."/>
            <person name="Valentin K."/>
            <person name="Verret F."/>
            <person name="Berges J.A."/>
            <person name="Brownlee C."/>
            <person name="Cadoret J.P."/>
            <person name="Chiovitti A."/>
            <person name="Choi C.J."/>
            <person name="Coesel S."/>
            <person name="De Martino A."/>
            <person name="Detter J.C."/>
            <person name="Durkin C."/>
            <person name="Falciatore A."/>
            <person name="Fournet J."/>
            <person name="Haruta M."/>
            <person name="Huysman M.J."/>
            <person name="Jenkins B.D."/>
            <person name="Jiroutova K."/>
            <person name="Jorgensen R.E."/>
            <person name="Joubert Y."/>
            <person name="Kaplan A."/>
            <person name="Kroger N."/>
            <person name="Kroth P.G."/>
            <person name="La Roche J."/>
            <person name="Lindquist E."/>
            <person name="Lommer M."/>
            <person name="Martin-Jezequel V."/>
            <person name="Lopez P.J."/>
            <person name="Lucas S."/>
            <person name="Mangogna M."/>
            <person name="McGinnis K."/>
            <person name="Medlin L.K."/>
            <person name="Montsant A."/>
            <person name="Oudot-Le Secq M.P."/>
            <person name="Napoli C."/>
            <person name="Obornik M."/>
            <person name="Parker M.S."/>
            <person name="Petit J.L."/>
            <person name="Porcel B.M."/>
            <person name="Poulsen N."/>
            <person name="Robison M."/>
            <person name="Rychlewski L."/>
            <person name="Rynearson T.A."/>
            <person name="Schmutz J."/>
            <person name="Shapiro H."/>
            <person name="Siaut M."/>
            <person name="Stanley M."/>
            <person name="Sussman M.R."/>
            <person name="Taylor A.R."/>
            <person name="Vardi A."/>
            <person name="von Dassow P."/>
            <person name="Vyverman W."/>
            <person name="Willis A."/>
            <person name="Wyrwicz L.S."/>
            <person name="Rokhsar D.S."/>
            <person name="Weissenbach J."/>
            <person name="Armbrust E.V."/>
            <person name="Green B.R."/>
            <person name="Van de Peer Y."/>
            <person name="Grigoriev I.V."/>
        </authorList>
    </citation>
    <scope>NUCLEOTIDE SEQUENCE [LARGE SCALE GENOMIC DNA]</scope>
    <source>
        <strain evidence="2 3">CCMP1335</strain>
    </source>
</reference>
<accession>B8CA91</accession>
<dbReference type="AlphaFoldDB" id="B8CA91"/>
<feature type="compositionally biased region" description="Basic and acidic residues" evidence="1">
    <location>
        <begin position="19"/>
        <end position="28"/>
    </location>
</feature>
<reference evidence="2 3" key="1">
    <citation type="journal article" date="2004" name="Science">
        <title>The genome of the diatom Thalassiosira pseudonana: ecology, evolution, and metabolism.</title>
        <authorList>
            <person name="Armbrust E.V."/>
            <person name="Berges J.A."/>
            <person name="Bowler C."/>
            <person name="Green B.R."/>
            <person name="Martinez D."/>
            <person name="Putnam N.H."/>
            <person name="Zhou S."/>
            <person name="Allen A.E."/>
            <person name="Apt K.E."/>
            <person name="Bechner M."/>
            <person name="Brzezinski M.A."/>
            <person name="Chaal B.K."/>
            <person name="Chiovitti A."/>
            <person name="Davis A.K."/>
            <person name="Demarest M.S."/>
            <person name="Detter J.C."/>
            <person name="Glavina T."/>
            <person name="Goodstein D."/>
            <person name="Hadi M.Z."/>
            <person name="Hellsten U."/>
            <person name="Hildebrand M."/>
            <person name="Jenkins B.D."/>
            <person name="Jurka J."/>
            <person name="Kapitonov V.V."/>
            <person name="Kroger N."/>
            <person name="Lau W.W."/>
            <person name="Lane T.W."/>
            <person name="Larimer F.W."/>
            <person name="Lippmeier J.C."/>
            <person name="Lucas S."/>
            <person name="Medina M."/>
            <person name="Montsant A."/>
            <person name="Obornik M."/>
            <person name="Parker M.S."/>
            <person name="Palenik B."/>
            <person name="Pazour G.J."/>
            <person name="Richardson P.M."/>
            <person name="Rynearson T.A."/>
            <person name="Saito M.A."/>
            <person name="Schwartz D.C."/>
            <person name="Thamatrakoln K."/>
            <person name="Valentin K."/>
            <person name="Vardi A."/>
            <person name="Wilkerson F.P."/>
            <person name="Rokhsar D.S."/>
        </authorList>
    </citation>
    <scope>NUCLEOTIDE SEQUENCE [LARGE SCALE GENOMIC DNA]</scope>
    <source>
        <strain evidence="2 3">CCMP1335</strain>
    </source>
</reference>
<feature type="region of interest" description="Disordered" evidence="1">
    <location>
        <begin position="391"/>
        <end position="441"/>
    </location>
</feature>
<dbReference type="EMBL" id="CM000647">
    <property type="protein sequence ID" value="EED89640.1"/>
    <property type="molecule type" value="Genomic_DNA"/>
</dbReference>
<dbReference type="KEGG" id="tps:THAPSDRAFT_9057"/>
<sequence>MNNSNNNKNDVDAEEDEADIKPAAKEITSKLTGVDDDSKPVVAETKKAAQKRNPHPQPRENFLANLMIMVNRETEAKSSIIRWMHEEEGDGFIILDSQSFEKTFKKGPPIVGKGITPVAVPMPPSQYQPAVQAIATSSSSTAPLPPAPDATTSTAILSMLQNQNSSLYGNTMPNAPQMYTALNAPLASVSNELNELITMLTQQNSNNLIGSMPTFNQSEFNQPTIGHTRYNEALLQKLMIEQLLAQCRNNAMSNRTQAEYRSHHFGSSSSTAAPRESTLRTPLDQSYLLQQLASSSSFAGISSNHAVIAELLQNMARANAFQSTAQPTHGDTQPNNAIVAALLRQIEEEKRKSAMLLEIACRLLNSSSSGSNQNAAQAPSNSQGGMVEINVASSTSRSQIDEDNKPQCSRGKGNQEHKESGKKRRRSNSLSSPNDDSLNSS</sequence>
<organism evidence="2 3">
    <name type="scientific">Thalassiosira pseudonana</name>
    <name type="common">Marine diatom</name>
    <name type="synonym">Cyclotella nana</name>
    <dbReference type="NCBI Taxonomy" id="35128"/>
    <lineage>
        <taxon>Eukaryota</taxon>
        <taxon>Sar</taxon>
        <taxon>Stramenopiles</taxon>
        <taxon>Ochrophyta</taxon>
        <taxon>Bacillariophyta</taxon>
        <taxon>Coscinodiscophyceae</taxon>
        <taxon>Thalassiosirophycidae</taxon>
        <taxon>Thalassiosirales</taxon>
        <taxon>Thalassiosiraceae</taxon>
        <taxon>Thalassiosira</taxon>
    </lineage>
</organism>
<dbReference type="InParanoid" id="B8CA91"/>
<feature type="region of interest" description="Disordered" evidence="1">
    <location>
        <begin position="258"/>
        <end position="279"/>
    </location>
</feature>
<keyword evidence="3" id="KW-1185">Reference proteome</keyword>
<feature type="compositionally biased region" description="Low complexity" evidence="1">
    <location>
        <begin position="428"/>
        <end position="441"/>
    </location>
</feature>
<proteinExistence type="predicted"/>
<dbReference type="PaxDb" id="35128-Thaps9057"/>
<dbReference type="HOGENOM" id="CLU_621876_0_0_1"/>
<evidence type="ECO:0000313" key="2">
    <source>
        <dbReference type="EMBL" id="EED89640.1"/>
    </source>
</evidence>
<feature type="region of interest" description="Disordered" evidence="1">
    <location>
        <begin position="1"/>
        <end position="60"/>
    </location>
</feature>